<comment type="subunit">
    <text evidence="6">Homodimer.</text>
</comment>
<dbReference type="EC" id="1.11.1.24" evidence="6"/>
<dbReference type="EMBL" id="AEVO01000015">
    <property type="protein sequence ID" value="EFY07787.1"/>
    <property type="molecule type" value="Genomic_DNA"/>
</dbReference>
<comment type="catalytic activity">
    <reaction evidence="6">
        <text>a hydroperoxide + [thioredoxin]-dithiol = an alcohol + [thioredoxin]-disulfide + H2O</text>
        <dbReference type="Rhea" id="RHEA:62620"/>
        <dbReference type="Rhea" id="RHEA-COMP:10698"/>
        <dbReference type="Rhea" id="RHEA-COMP:10700"/>
        <dbReference type="ChEBI" id="CHEBI:15377"/>
        <dbReference type="ChEBI" id="CHEBI:29950"/>
        <dbReference type="ChEBI" id="CHEBI:30879"/>
        <dbReference type="ChEBI" id="CHEBI:35924"/>
        <dbReference type="ChEBI" id="CHEBI:50058"/>
        <dbReference type="EC" id="1.11.1.24"/>
    </reaction>
</comment>
<keyword evidence="9" id="KW-1185">Reference proteome</keyword>
<dbReference type="InterPro" id="IPR013766">
    <property type="entry name" value="Thioredoxin_domain"/>
</dbReference>
<dbReference type="CDD" id="cd03014">
    <property type="entry name" value="PRX_Atyp2cys"/>
    <property type="match status" value="1"/>
</dbReference>
<dbReference type="SUPFAM" id="SSF52833">
    <property type="entry name" value="Thioredoxin-like"/>
    <property type="match status" value="1"/>
</dbReference>
<dbReference type="GO" id="GO:0008379">
    <property type="term" value="F:thioredoxin peroxidase activity"/>
    <property type="evidence" value="ECO:0007669"/>
    <property type="project" value="UniProtKB-UniRule"/>
</dbReference>
<dbReference type="eggNOG" id="COG2077">
    <property type="taxonomic scope" value="Bacteria"/>
</dbReference>
<evidence type="ECO:0000256" key="3">
    <source>
        <dbReference type="ARBA" id="ARBA00023002"/>
    </source>
</evidence>
<dbReference type="Proteomes" id="UP000018458">
    <property type="component" value="Unassembled WGS sequence"/>
</dbReference>
<dbReference type="PANTHER" id="PTHR43110">
    <property type="entry name" value="THIOL PEROXIDASE"/>
    <property type="match status" value="1"/>
</dbReference>
<proteinExistence type="inferred from homology"/>
<comment type="function">
    <text evidence="6">Thiol-specific peroxidase that catalyzes the reduction of hydrogen peroxide and organic hydroperoxides to water and alcohols, respectively. Plays a role in cell protection against oxidative stress by detoxifying peroxides.</text>
</comment>
<dbReference type="RefSeq" id="WP_009142593.1">
    <property type="nucleotide sequence ID" value="NZ_GL830953.1"/>
</dbReference>
<dbReference type="HOGENOM" id="CLU_042529_12_2_6"/>
<comment type="similarity">
    <text evidence="6">Belongs to the peroxiredoxin family. Tpx subfamily.</text>
</comment>
<evidence type="ECO:0000256" key="2">
    <source>
        <dbReference type="ARBA" id="ARBA00022862"/>
    </source>
</evidence>
<evidence type="ECO:0000256" key="4">
    <source>
        <dbReference type="ARBA" id="ARBA00023157"/>
    </source>
</evidence>
<dbReference type="PROSITE" id="PS01265">
    <property type="entry name" value="TPX"/>
    <property type="match status" value="1"/>
</dbReference>
<evidence type="ECO:0000313" key="9">
    <source>
        <dbReference type="Proteomes" id="UP000018458"/>
    </source>
</evidence>
<reference evidence="8 9" key="1">
    <citation type="submission" date="2011-01" db="EMBL/GenBank/DDBJ databases">
        <authorList>
            <person name="Weinstock G."/>
            <person name="Sodergren E."/>
            <person name="Clifton S."/>
            <person name="Fulton L."/>
            <person name="Fulton B."/>
            <person name="Courtney L."/>
            <person name="Fronick C."/>
            <person name="Harrison M."/>
            <person name="Strong C."/>
            <person name="Farmer C."/>
            <person name="Delahaunty K."/>
            <person name="Markovic C."/>
            <person name="Hall O."/>
            <person name="Minx P."/>
            <person name="Tomlinson C."/>
            <person name="Mitreva M."/>
            <person name="Hou S."/>
            <person name="Chen J."/>
            <person name="Wollam A."/>
            <person name="Pepin K.H."/>
            <person name="Johnson M."/>
            <person name="Bhonagiri V."/>
            <person name="Zhang X."/>
            <person name="Suruliraj S."/>
            <person name="Warren W."/>
            <person name="Chinwalla A."/>
            <person name="Mardis E.R."/>
            <person name="Wilson R.K."/>
        </authorList>
    </citation>
    <scope>NUCLEOTIDE SEQUENCE [LARGE SCALE GENOMIC DNA]</scope>
    <source>
        <strain evidence="9">DSM 22608 / JCM 16073 / KCTC 15190 / YIT 12066</strain>
    </source>
</reference>
<dbReference type="HAMAP" id="MF_00269">
    <property type="entry name" value="Tpx"/>
    <property type="match status" value="1"/>
</dbReference>
<name>E8LI55_SUCHY</name>
<evidence type="ECO:0000259" key="7">
    <source>
        <dbReference type="PROSITE" id="PS51352"/>
    </source>
</evidence>
<dbReference type="OrthoDB" id="9781543at2"/>
<keyword evidence="5 6" id="KW-0676">Redox-active center</keyword>
<dbReference type="Gene3D" id="3.40.30.10">
    <property type="entry name" value="Glutaredoxin"/>
    <property type="match status" value="1"/>
</dbReference>
<evidence type="ECO:0000256" key="1">
    <source>
        <dbReference type="ARBA" id="ARBA00022559"/>
    </source>
</evidence>
<dbReference type="InterPro" id="IPR013740">
    <property type="entry name" value="Redoxin"/>
</dbReference>
<sequence>MMQVTFQNQPVTISGNLPKVGDKAPDFCLCTASLEDFKLSDHLGSVLILSIVPSLDTGVCATSARKFNQEATSLDGVKVLCISEDLPFAADRFCTAAGIKNVMTLSDFRKDGNFGENYGVMIKDGALRGLLTRSIFVIDKEGKIAYVELVPEITNEPNYAAAIEAAKKCL</sequence>
<dbReference type="InterPro" id="IPR050455">
    <property type="entry name" value="Tpx_Peroxidase_subfamily"/>
</dbReference>
<feature type="disulfide bond" description="Redox-active" evidence="6">
    <location>
        <begin position="60"/>
        <end position="94"/>
    </location>
</feature>
<dbReference type="InterPro" id="IPR018219">
    <property type="entry name" value="Tpx_CS"/>
</dbReference>
<evidence type="ECO:0000256" key="6">
    <source>
        <dbReference type="HAMAP-Rule" id="MF_00269"/>
    </source>
</evidence>
<dbReference type="PROSITE" id="PS51352">
    <property type="entry name" value="THIOREDOXIN_2"/>
    <property type="match status" value="1"/>
</dbReference>
<dbReference type="STRING" id="762983.HMPREF9444_00370"/>
<keyword evidence="2 6" id="KW-0049">Antioxidant</keyword>
<feature type="active site" description="Cysteine sulfenic acid (-SOH) intermediate" evidence="6">
    <location>
        <position position="60"/>
    </location>
</feature>
<organism evidence="8 9">
    <name type="scientific">Succinatimonas hippei (strain DSM 22608 / JCM 16073 / KCTC 15190 / YIT 12066)</name>
    <dbReference type="NCBI Taxonomy" id="762983"/>
    <lineage>
        <taxon>Bacteria</taxon>
        <taxon>Pseudomonadati</taxon>
        <taxon>Pseudomonadota</taxon>
        <taxon>Gammaproteobacteria</taxon>
        <taxon>Aeromonadales</taxon>
        <taxon>Succinivibrionaceae</taxon>
        <taxon>Succinatimonas</taxon>
    </lineage>
</organism>
<keyword evidence="1 6" id="KW-0575">Peroxidase</keyword>
<feature type="domain" description="Thioredoxin" evidence="7">
    <location>
        <begin position="18"/>
        <end position="168"/>
    </location>
</feature>
<keyword evidence="3 6" id="KW-0560">Oxidoreductase</keyword>
<evidence type="ECO:0000313" key="8">
    <source>
        <dbReference type="EMBL" id="EFY07787.1"/>
    </source>
</evidence>
<dbReference type="Pfam" id="PF08534">
    <property type="entry name" value="Redoxin"/>
    <property type="match status" value="1"/>
</dbReference>
<dbReference type="NCBIfam" id="NF001808">
    <property type="entry name" value="PRK00522.1"/>
    <property type="match status" value="1"/>
</dbReference>
<protein>
    <recommendedName>
        <fullName evidence="6">Thiol peroxidase</fullName>
        <shortName evidence="6">Tpx</shortName>
        <ecNumber evidence="6">1.11.1.24</ecNumber>
    </recommendedName>
    <alternativeName>
        <fullName evidence="6">Peroxiredoxin tpx</fullName>
        <shortName evidence="6">Prx</shortName>
    </alternativeName>
    <alternativeName>
        <fullName evidence="6">Thioredoxin peroxidase</fullName>
    </alternativeName>
    <alternativeName>
        <fullName evidence="6">Thioredoxin-dependent peroxiredoxin</fullName>
    </alternativeName>
</protein>
<dbReference type="AlphaFoldDB" id="E8LI55"/>
<evidence type="ECO:0000256" key="5">
    <source>
        <dbReference type="ARBA" id="ARBA00023284"/>
    </source>
</evidence>
<comment type="miscellaneous">
    <text evidence="6">The active site is a conserved redox-active cysteine residue, the peroxidatic cysteine (C(P)), which makes the nucleophilic attack on the peroxide substrate. The peroxide oxidizes the C(P)-SH to cysteine sulfenic acid (C(P)-SOH), which then reacts with another cysteine residue, the resolving cysteine (C(R)), to form a disulfide bridge. The disulfide is subsequently reduced by an appropriate electron donor to complete the catalytic cycle. In this atypical 2-Cys peroxiredoxin, C(R) is present in the same subunit to form an intramolecular disulfide. The disulfide is subsequently reduced by thioredoxin.</text>
</comment>
<keyword evidence="4 6" id="KW-1015">Disulfide bond</keyword>
<accession>E8LI55</accession>
<dbReference type="InterPro" id="IPR002065">
    <property type="entry name" value="TPX"/>
</dbReference>
<dbReference type="InterPro" id="IPR036249">
    <property type="entry name" value="Thioredoxin-like_sf"/>
</dbReference>
<gene>
    <name evidence="6" type="primary">tpx</name>
    <name evidence="8" type="ORF">HMPREF9444_00370</name>
</gene>
<comment type="caution">
    <text evidence="8">The sequence shown here is derived from an EMBL/GenBank/DDBJ whole genome shotgun (WGS) entry which is preliminary data.</text>
</comment>
<dbReference type="PANTHER" id="PTHR43110:SF1">
    <property type="entry name" value="THIOL PEROXIDASE"/>
    <property type="match status" value="1"/>
</dbReference>